<sequence>MAILTMLTLPIKNMGDLSIFESFLQFLSLMFCSFHCRGLSPLYYINSQVFNFFEATVNGVVFLISLSEDSSLMNRNALDLCILILYPATLLNSFISSRSFLVAFFGSSKYRNKSSVNTNRDSLSSSFPIRIPLISLVCLIALARVSRTILGNSYVSRNLLMSSKFSILLEYRFSK</sequence>
<name>A0A8D2BCH3_SCIVU</name>
<evidence type="ECO:0000313" key="1">
    <source>
        <dbReference type="Ensembl" id="ENSSVLP00005011582.1"/>
    </source>
</evidence>
<proteinExistence type="predicted"/>
<organism evidence="1 2">
    <name type="scientific">Sciurus vulgaris</name>
    <name type="common">Eurasian red squirrel</name>
    <dbReference type="NCBI Taxonomy" id="55149"/>
    <lineage>
        <taxon>Eukaryota</taxon>
        <taxon>Metazoa</taxon>
        <taxon>Chordata</taxon>
        <taxon>Craniata</taxon>
        <taxon>Vertebrata</taxon>
        <taxon>Euteleostomi</taxon>
        <taxon>Mammalia</taxon>
        <taxon>Eutheria</taxon>
        <taxon>Euarchontoglires</taxon>
        <taxon>Glires</taxon>
        <taxon>Rodentia</taxon>
        <taxon>Sciuromorpha</taxon>
        <taxon>Sciuridae</taxon>
        <taxon>Sciurinae</taxon>
        <taxon>Sciurini</taxon>
        <taxon>Sciurus</taxon>
    </lineage>
</organism>
<reference evidence="1" key="3">
    <citation type="submission" date="2025-09" db="UniProtKB">
        <authorList>
            <consortium name="Ensembl"/>
        </authorList>
    </citation>
    <scope>IDENTIFICATION</scope>
</reference>
<dbReference type="GeneTree" id="ENSGT01150000288420"/>
<dbReference type="Ensembl" id="ENSSVLT00005012826.1">
    <property type="protein sequence ID" value="ENSSVLP00005011582.1"/>
    <property type="gene ID" value="ENSSVLG00005009204.1"/>
</dbReference>
<evidence type="ECO:0000313" key="2">
    <source>
        <dbReference type="Proteomes" id="UP000694564"/>
    </source>
</evidence>
<reference evidence="1" key="1">
    <citation type="submission" date="2020-06" db="EMBL/GenBank/DDBJ databases">
        <authorList>
            <consortium name="Wellcome Sanger Institute Data Sharing"/>
        </authorList>
    </citation>
    <scope>NUCLEOTIDE SEQUENCE [LARGE SCALE GENOMIC DNA]</scope>
</reference>
<keyword evidence="2" id="KW-1185">Reference proteome</keyword>
<dbReference type="Proteomes" id="UP000694564">
    <property type="component" value="Chromosome 1"/>
</dbReference>
<dbReference type="AlphaFoldDB" id="A0A8D2BCH3"/>
<protein>
    <submittedName>
        <fullName evidence="1">Uncharacterized protein</fullName>
    </submittedName>
</protein>
<reference evidence="1" key="2">
    <citation type="submission" date="2025-08" db="UniProtKB">
        <authorList>
            <consortium name="Ensembl"/>
        </authorList>
    </citation>
    <scope>IDENTIFICATION</scope>
</reference>
<accession>A0A8D2BCH3</accession>